<evidence type="ECO:0000256" key="4">
    <source>
        <dbReference type="ARBA" id="ARBA00022692"/>
    </source>
</evidence>
<sequence length="693" mass="74491">MERPPCHDYGGGGGGEQRRAQEEEEVDAAAGPSTEQVFEGEPVPTPSEMITARSVAVSVVLGATLSVVAIKLSLSSGYLPLLTIPAGLLGFFLSRSWVHLLNGCEAAQLPFTRQENTVIQTFVAACSNIAYSGGFGSYILAMSRVSAEDGAVEGDRNFEEPSVLRLIAFLFLTSFAGMFAIMPFRNSLIIRHQLTFPTGTATAHLINSMHTPHGAKQASKQVSVMFKTFFGTMAWSVWQWLFTGGEDCGFKSFPIFGIDAARSGFSFDFSMTNIGIGLFSPYKITISMLLGSVASWGILCPYLYMADTWYDPGKAGAYRMFIGVSMVLADGLFHLLCILLRTLRAMRRRRHSRLAAQPFMYLGVDDRPPARSFDDRRRAQVFLRDRVFDPPAVAGYVALSAVSTVAVPRLYPQLSSIHVAVAYLVAPLFAFCNAYGMGMTDVSVAPTYGKLAVLAFGSWVGLGNGGVVAGLAGGLIIVAAVCTATDLMQVFRTGYLTLTSPHAVLVSQVAGTALGCVINPLAFAILYGVYSDDGDGGASVAGYGKMYRGITIMALSRQGMPRYSVLICKISFALALSMSVLREVSTRRRWRVGRYLPCTIAVAVGIFLPPRIPIGMFVGSVVVCLWRRLDADGARMLSPAVAAGLICGDGIGSLLQSMLQLVKARPPICIMFLSRSENKRLDAYLAGSPTSSS</sequence>
<feature type="transmembrane region" description="Helical" evidence="8">
    <location>
        <begin position="118"/>
        <end position="142"/>
    </location>
</feature>
<dbReference type="InterPro" id="IPR004813">
    <property type="entry name" value="OPT"/>
</dbReference>
<feature type="transmembrane region" description="Helical" evidence="8">
    <location>
        <begin position="55"/>
        <end position="72"/>
    </location>
</feature>
<feature type="transmembrane region" description="Helical" evidence="8">
    <location>
        <begin position="78"/>
        <end position="98"/>
    </location>
</feature>
<keyword evidence="5 8" id="KW-1133">Transmembrane helix</keyword>
<feature type="transmembrane region" description="Helical" evidence="8">
    <location>
        <begin position="503"/>
        <end position="530"/>
    </location>
</feature>
<dbReference type="EMBL" id="CP144751">
    <property type="protein sequence ID" value="WVZ87072.1"/>
    <property type="molecule type" value="Genomic_DNA"/>
</dbReference>
<evidence type="ECO:0000256" key="5">
    <source>
        <dbReference type="ARBA" id="ARBA00022989"/>
    </source>
</evidence>
<dbReference type="GO" id="GO:0016020">
    <property type="term" value="C:membrane"/>
    <property type="evidence" value="ECO:0007669"/>
    <property type="project" value="UniProtKB-SubCell"/>
</dbReference>
<evidence type="ECO:0000313" key="10">
    <source>
        <dbReference type="Proteomes" id="UP001341281"/>
    </source>
</evidence>
<dbReference type="Proteomes" id="UP001341281">
    <property type="component" value="Chromosome 07"/>
</dbReference>
<accession>A0AAQ3X7H5</accession>
<name>A0AAQ3X7H5_PASNO</name>
<evidence type="ECO:0000256" key="2">
    <source>
        <dbReference type="ARBA" id="ARBA00010276"/>
    </source>
</evidence>
<feature type="transmembrane region" description="Helical" evidence="8">
    <location>
        <begin position="636"/>
        <end position="655"/>
    </location>
</feature>
<dbReference type="NCBIfam" id="TIGR00728">
    <property type="entry name" value="OPT_sfam"/>
    <property type="match status" value="1"/>
</dbReference>
<keyword evidence="10" id="KW-1185">Reference proteome</keyword>
<protein>
    <submittedName>
        <fullName evidence="9">Uncharacterized protein</fullName>
    </submittedName>
</protein>
<comment type="subcellular location">
    <subcellularLocation>
        <location evidence="1">Membrane</location>
        <topology evidence="1">Multi-pass membrane protein</topology>
    </subcellularLocation>
</comment>
<reference evidence="9 10" key="1">
    <citation type="submission" date="2024-02" db="EMBL/GenBank/DDBJ databases">
        <title>High-quality chromosome-scale genome assembly of Pensacola bahiagrass (Paspalum notatum Flugge var. saurae).</title>
        <authorList>
            <person name="Vega J.M."/>
            <person name="Podio M."/>
            <person name="Orjuela J."/>
            <person name="Siena L.A."/>
            <person name="Pessino S.C."/>
            <person name="Combes M.C."/>
            <person name="Mariac C."/>
            <person name="Albertini E."/>
            <person name="Pupilli F."/>
            <person name="Ortiz J.P.A."/>
            <person name="Leblanc O."/>
        </authorList>
    </citation>
    <scope>NUCLEOTIDE SEQUENCE [LARGE SCALE GENOMIC DNA]</scope>
    <source>
        <strain evidence="9">R1</strain>
        <tissue evidence="9">Leaf</tissue>
    </source>
</reference>
<keyword evidence="4 8" id="KW-0812">Transmembrane</keyword>
<evidence type="ECO:0000313" key="9">
    <source>
        <dbReference type="EMBL" id="WVZ87072.1"/>
    </source>
</evidence>
<comment type="similarity">
    <text evidence="2">Belongs to the YSL (TC 2.A.67.2) family.</text>
</comment>
<gene>
    <name evidence="9" type="ORF">U9M48_033766</name>
</gene>
<feature type="transmembrane region" description="Helical" evidence="8">
    <location>
        <begin position="284"/>
        <end position="305"/>
    </location>
</feature>
<dbReference type="PANTHER" id="PTHR31645">
    <property type="entry name" value="OLIGOPEPTIDE TRANSPORTER YGL114W-RELATED"/>
    <property type="match status" value="1"/>
</dbReference>
<organism evidence="9 10">
    <name type="scientific">Paspalum notatum var. saurae</name>
    <dbReference type="NCBI Taxonomy" id="547442"/>
    <lineage>
        <taxon>Eukaryota</taxon>
        <taxon>Viridiplantae</taxon>
        <taxon>Streptophyta</taxon>
        <taxon>Embryophyta</taxon>
        <taxon>Tracheophyta</taxon>
        <taxon>Spermatophyta</taxon>
        <taxon>Magnoliopsida</taxon>
        <taxon>Liliopsida</taxon>
        <taxon>Poales</taxon>
        <taxon>Poaceae</taxon>
        <taxon>PACMAD clade</taxon>
        <taxon>Panicoideae</taxon>
        <taxon>Andropogonodae</taxon>
        <taxon>Paspaleae</taxon>
        <taxon>Paspalinae</taxon>
        <taxon>Paspalum</taxon>
    </lineage>
</organism>
<feature type="transmembrane region" description="Helical" evidence="8">
    <location>
        <begin position="563"/>
        <end position="581"/>
    </location>
</feature>
<dbReference type="GO" id="GO:0035673">
    <property type="term" value="F:oligopeptide transmembrane transporter activity"/>
    <property type="evidence" value="ECO:0007669"/>
    <property type="project" value="InterPro"/>
</dbReference>
<feature type="transmembrane region" description="Helical" evidence="8">
    <location>
        <begin position="162"/>
        <end position="184"/>
    </location>
</feature>
<feature type="region of interest" description="Disordered" evidence="7">
    <location>
        <begin position="1"/>
        <end position="44"/>
    </location>
</feature>
<evidence type="ECO:0000256" key="3">
    <source>
        <dbReference type="ARBA" id="ARBA00022448"/>
    </source>
</evidence>
<dbReference type="AlphaFoldDB" id="A0AAQ3X7H5"/>
<keyword evidence="6 8" id="KW-0472">Membrane</keyword>
<feature type="transmembrane region" description="Helical" evidence="8">
    <location>
        <begin position="468"/>
        <end position="491"/>
    </location>
</feature>
<evidence type="ECO:0000256" key="1">
    <source>
        <dbReference type="ARBA" id="ARBA00004141"/>
    </source>
</evidence>
<evidence type="ECO:0000256" key="7">
    <source>
        <dbReference type="SAM" id="MobiDB-lite"/>
    </source>
</evidence>
<feature type="transmembrane region" description="Helical" evidence="8">
    <location>
        <begin position="593"/>
        <end position="612"/>
    </location>
</feature>
<evidence type="ECO:0000256" key="8">
    <source>
        <dbReference type="SAM" id="Phobius"/>
    </source>
</evidence>
<evidence type="ECO:0000256" key="6">
    <source>
        <dbReference type="ARBA" id="ARBA00023136"/>
    </source>
</evidence>
<feature type="transmembrane region" description="Helical" evidence="8">
    <location>
        <begin position="317"/>
        <end position="340"/>
    </location>
</feature>
<dbReference type="Pfam" id="PF03169">
    <property type="entry name" value="OPT"/>
    <property type="match status" value="1"/>
</dbReference>
<feature type="transmembrane region" description="Helical" evidence="8">
    <location>
        <begin position="417"/>
        <end position="435"/>
    </location>
</feature>
<keyword evidence="3" id="KW-0813">Transport</keyword>
<proteinExistence type="inferred from homology"/>
<dbReference type="InterPro" id="IPR045035">
    <property type="entry name" value="YSL-like"/>
</dbReference>
<dbReference type="PANTHER" id="PTHR31645:SF48">
    <property type="entry name" value="METAL-NICOTIANAMINE TRANSPORTER YSL17-RELATED"/>
    <property type="match status" value="1"/>
</dbReference>